<dbReference type="SMART" id="SM00321">
    <property type="entry name" value="WSC"/>
    <property type="match status" value="1"/>
</dbReference>
<feature type="compositionally biased region" description="Basic and acidic residues" evidence="1">
    <location>
        <begin position="445"/>
        <end position="459"/>
    </location>
</feature>
<dbReference type="PROSITE" id="PS51212">
    <property type="entry name" value="WSC"/>
    <property type="match status" value="1"/>
</dbReference>
<dbReference type="PANTHER" id="PTHR43662:SF3">
    <property type="entry name" value="DOMAIN PROTEIN, PUTATIVE (AFU_ORTHOLOGUE AFUA_6G11970)-RELATED"/>
    <property type="match status" value="1"/>
</dbReference>
<dbReference type="InterPro" id="IPR018535">
    <property type="entry name" value="DUF1996"/>
</dbReference>
<reference evidence="4 5" key="1">
    <citation type="submission" date="2017-12" db="EMBL/GenBank/DDBJ databases">
        <title>Comparative genomics of Botrytis spp.</title>
        <authorList>
            <person name="Valero-Jimenez C.A."/>
            <person name="Tapia P."/>
            <person name="Veloso J."/>
            <person name="Silva-Moreno E."/>
            <person name="Staats M."/>
            <person name="Valdes J.H."/>
            <person name="Van Kan J.A.L."/>
        </authorList>
    </citation>
    <scope>NUCLEOTIDE SEQUENCE [LARGE SCALE GENOMIC DNA]</scope>
    <source>
        <strain evidence="4 5">Bt9001</strain>
    </source>
</reference>
<feature type="chain" id="PRO_5021195915" description="WSC domain-containing protein" evidence="2">
    <location>
        <begin position="24"/>
        <end position="598"/>
    </location>
</feature>
<organism evidence="4 5">
    <name type="scientific">Botrytis tulipae</name>
    <dbReference type="NCBI Taxonomy" id="87230"/>
    <lineage>
        <taxon>Eukaryota</taxon>
        <taxon>Fungi</taxon>
        <taxon>Dikarya</taxon>
        <taxon>Ascomycota</taxon>
        <taxon>Pezizomycotina</taxon>
        <taxon>Leotiomycetes</taxon>
        <taxon>Helotiales</taxon>
        <taxon>Sclerotiniaceae</taxon>
        <taxon>Botrytis</taxon>
    </lineage>
</organism>
<evidence type="ECO:0000259" key="3">
    <source>
        <dbReference type="PROSITE" id="PS51212"/>
    </source>
</evidence>
<name>A0A4Z1F108_9HELO</name>
<dbReference type="AlphaFoldDB" id="A0A4Z1F108"/>
<evidence type="ECO:0000313" key="5">
    <source>
        <dbReference type="Proteomes" id="UP000297777"/>
    </source>
</evidence>
<comment type="caution">
    <text evidence="4">The sequence shown here is derived from an EMBL/GenBank/DDBJ whole genome shotgun (WGS) entry which is preliminary data.</text>
</comment>
<evidence type="ECO:0000313" key="4">
    <source>
        <dbReference type="EMBL" id="TGO17299.1"/>
    </source>
</evidence>
<dbReference type="InterPro" id="IPR002889">
    <property type="entry name" value="WSC_carb-bd"/>
</dbReference>
<feature type="region of interest" description="Disordered" evidence="1">
    <location>
        <begin position="438"/>
        <end position="516"/>
    </location>
</feature>
<proteinExistence type="predicted"/>
<keyword evidence="2" id="KW-0732">Signal</keyword>
<dbReference type="Pfam" id="PF09362">
    <property type="entry name" value="DUF1996"/>
    <property type="match status" value="1"/>
</dbReference>
<feature type="compositionally biased region" description="Low complexity" evidence="1">
    <location>
        <begin position="469"/>
        <end position="516"/>
    </location>
</feature>
<sequence length="598" mass="63864">MQTNTLLQLVLCLLTINVNPVLAFWRLPCQNPIVVQRSDPVISPGSVSGHVHTIMGAQNGSFISVGQNGGVTVYYLQRSDPLDPEYSKGLLAFPEGFRMVAGNPFLRSYNASSLEQQAVTYVCLGTDKPQTNGFPNYPCPYGLRTQVFFPSCWDGKNLDSPDHKSHMAYPSLSDSGHCPSTHPKRLVSIFFEILWNTPDFADKWYGNSQPFVWSMGDPTGYGFHGDFVNGWDVPTLQRAVNECTDESGVIEKCPVFKLTTNEVANGCRVPPSVHEQISGVLPKLPGCNEVQSGPGNASPQSGCGATTTIGAPMWPYTDVTKSKSFAYMGCGFDTPGQPRTLQGDSLQDITGMTIEKCIDYCNSKGFSIAGLEYSTQCFCDNKMLAGRDPVPGLIGGCTMPCSGNDKQICGDAGLLSLYKKCPNSNNCANIQYFRYPFNTGPKKRKSEERRERRQKRDSEYVCPSNSVLAPSAHTSVSPSPSPSGSGSSSSSSFSSPSSSAYLSTNSPASSTSPSSTPAISNLGNIILSSPTNHSPALTQASSASIADPAGLSGKTPVKSISKSCDKETRASSLSHASGIKVTTVITTTTTFTTVTATA</sequence>
<evidence type="ECO:0000256" key="2">
    <source>
        <dbReference type="SAM" id="SignalP"/>
    </source>
</evidence>
<evidence type="ECO:0000256" key="1">
    <source>
        <dbReference type="SAM" id="MobiDB-lite"/>
    </source>
</evidence>
<dbReference type="Pfam" id="PF01822">
    <property type="entry name" value="WSC"/>
    <property type="match status" value="1"/>
</dbReference>
<feature type="signal peptide" evidence="2">
    <location>
        <begin position="1"/>
        <end position="23"/>
    </location>
</feature>
<gene>
    <name evidence="4" type="ORF">BTUL_0019g00900</name>
</gene>
<accession>A0A4Z1F108</accession>
<dbReference type="Proteomes" id="UP000297777">
    <property type="component" value="Unassembled WGS sequence"/>
</dbReference>
<dbReference type="EMBL" id="PQXH01000019">
    <property type="protein sequence ID" value="TGO17299.1"/>
    <property type="molecule type" value="Genomic_DNA"/>
</dbReference>
<protein>
    <recommendedName>
        <fullName evidence="3">WSC domain-containing protein</fullName>
    </recommendedName>
</protein>
<dbReference type="OrthoDB" id="74764at2759"/>
<keyword evidence="5" id="KW-1185">Reference proteome</keyword>
<dbReference type="PANTHER" id="PTHR43662">
    <property type="match status" value="1"/>
</dbReference>
<feature type="domain" description="WSC" evidence="3">
    <location>
        <begin position="324"/>
        <end position="421"/>
    </location>
</feature>